<gene>
    <name evidence="1" type="ORF">CPY51_03800</name>
</gene>
<dbReference type="EMBL" id="PCDP01000002">
    <property type="protein sequence ID" value="PZM16464.1"/>
    <property type="molecule type" value="Genomic_DNA"/>
</dbReference>
<comment type="caution">
    <text evidence="1">The sequence shown here is derived from an EMBL/GenBank/DDBJ whole genome shotgun (WGS) entry which is preliminary data.</text>
</comment>
<reference evidence="1 2" key="1">
    <citation type="journal article" date="2018" name="Sci. Rep.">
        <title>Rhizobium tumorigenes sp. nov., a novel plant tumorigenic bacterium isolated from cane gall tumors on thornless blackberry.</title>
        <authorList>
            <person name="Kuzmanovi N."/>
            <person name="Smalla K."/>
            <person name="Gronow S."/>
            <person name="PuBawska J."/>
        </authorList>
    </citation>
    <scope>NUCLEOTIDE SEQUENCE [LARGE SCALE GENOMIC DNA]</scope>
    <source>
        <strain evidence="1 2">CCBAU 85046</strain>
    </source>
</reference>
<protein>
    <submittedName>
        <fullName evidence="1">Uncharacterized protein</fullName>
    </submittedName>
</protein>
<organism evidence="1 2">
    <name type="scientific">Rhizobium tubonense</name>
    <dbReference type="NCBI Taxonomy" id="484088"/>
    <lineage>
        <taxon>Bacteria</taxon>
        <taxon>Pseudomonadati</taxon>
        <taxon>Pseudomonadota</taxon>
        <taxon>Alphaproteobacteria</taxon>
        <taxon>Hyphomicrobiales</taxon>
        <taxon>Rhizobiaceae</taxon>
        <taxon>Rhizobium/Agrobacterium group</taxon>
        <taxon>Rhizobium</taxon>
    </lineage>
</organism>
<dbReference type="Proteomes" id="UP000248925">
    <property type="component" value="Unassembled WGS sequence"/>
</dbReference>
<dbReference type="AlphaFoldDB" id="A0A2W4DJV0"/>
<dbReference type="RefSeq" id="WP_111158730.1">
    <property type="nucleotide sequence ID" value="NZ_PCDP01000002.1"/>
</dbReference>
<evidence type="ECO:0000313" key="1">
    <source>
        <dbReference type="EMBL" id="PZM16464.1"/>
    </source>
</evidence>
<dbReference type="OrthoDB" id="8368574at2"/>
<keyword evidence="2" id="KW-1185">Reference proteome</keyword>
<sequence>MPDEPNCKLKYKWRKTWPDPSDSASWQTDYCGWDGKIMVGRIRFQQNGPKKDFWQWSGHGGPKAWPRLMPQQGYCTSAREAAAKCEEYYDKLNVDPRLP</sequence>
<proteinExistence type="predicted"/>
<evidence type="ECO:0000313" key="2">
    <source>
        <dbReference type="Proteomes" id="UP000248925"/>
    </source>
</evidence>
<accession>A0A2W4DJV0</accession>
<name>A0A2W4DJV0_9HYPH</name>